<evidence type="ECO:0000256" key="2">
    <source>
        <dbReference type="SAM" id="SignalP"/>
    </source>
</evidence>
<keyword evidence="4" id="KW-0326">Glycosidase</keyword>
<name>A0A081PGW5_9SPHI</name>
<comment type="caution">
    <text evidence="4">The sequence shown here is derived from an EMBL/GenBank/DDBJ whole genome shotgun (WGS) entry which is preliminary data.</text>
</comment>
<dbReference type="InterPro" id="IPR029058">
    <property type="entry name" value="AB_hydrolase_fold"/>
</dbReference>
<dbReference type="InterPro" id="IPR050300">
    <property type="entry name" value="GDXG_lipolytic_enzyme"/>
</dbReference>
<dbReference type="GO" id="GO:0016798">
    <property type="term" value="F:hydrolase activity, acting on glycosyl bonds"/>
    <property type="evidence" value="ECO:0007669"/>
    <property type="project" value="UniProtKB-KW"/>
</dbReference>
<feature type="domain" description="BD-FAE-like" evidence="3">
    <location>
        <begin position="66"/>
        <end position="263"/>
    </location>
</feature>
<dbReference type="EMBL" id="JNFF01000055">
    <property type="protein sequence ID" value="KEQ29938.1"/>
    <property type="molecule type" value="Genomic_DNA"/>
</dbReference>
<keyword evidence="4" id="KW-0858">Xylan degradation</keyword>
<dbReference type="PANTHER" id="PTHR48081">
    <property type="entry name" value="AB HYDROLASE SUPERFAMILY PROTEIN C4A8.06C"/>
    <property type="match status" value="1"/>
</dbReference>
<evidence type="ECO:0000259" key="3">
    <source>
        <dbReference type="Pfam" id="PF20434"/>
    </source>
</evidence>
<evidence type="ECO:0000256" key="1">
    <source>
        <dbReference type="ARBA" id="ARBA00022801"/>
    </source>
</evidence>
<accession>A0A081PGW5</accession>
<protein>
    <submittedName>
        <fullName evidence="4">1,4-beta-xylanase</fullName>
    </submittedName>
</protein>
<dbReference type="Pfam" id="PF20434">
    <property type="entry name" value="BD-FAE"/>
    <property type="match status" value="1"/>
</dbReference>
<keyword evidence="4" id="KW-0624">Polysaccharide degradation</keyword>
<gene>
    <name evidence="4" type="ORF">N180_15775</name>
</gene>
<dbReference type="AlphaFoldDB" id="A0A081PGW5"/>
<evidence type="ECO:0000313" key="5">
    <source>
        <dbReference type="Proteomes" id="UP000028007"/>
    </source>
</evidence>
<evidence type="ECO:0000313" key="4">
    <source>
        <dbReference type="EMBL" id="KEQ29938.1"/>
    </source>
</evidence>
<keyword evidence="5" id="KW-1185">Reference proteome</keyword>
<sequence>MKKRSWLIYICLSLMGTQLTRAQEVMALYPGVIPGAKATPAGYKEIPAIQDGKITGLSKVFFPELRIFRPAKDKANGTAVIICPGGGYAHLAISHEGDEVARRFAEKGITAVVLKYRLPDDAIMENKSLAPLQDAQQAIYVLRKNAAAWGVDPAKIGIMGFSAGGHLAGSLTVHYNDQQIQNTEKLNLRPDFSILIYPVISFGASTHTGSVNNLIGKDASAEKRNYFSNELHVTPQTPRTFLVHANDDTTVPVENSILFNQALQKNGVPVETHLYQAGGHGFGLHNRTTSEDWFVSLENWLVENNFLKD</sequence>
<feature type="chain" id="PRO_5001761892" evidence="2">
    <location>
        <begin position="23"/>
        <end position="309"/>
    </location>
</feature>
<dbReference type="Gene3D" id="3.40.50.1820">
    <property type="entry name" value="alpha/beta hydrolase"/>
    <property type="match status" value="1"/>
</dbReference>
<dbReference type="OrthoDB" id="9794725at2"/>
<dbReference type="SUPFAM" id="SSF53474">
    <property type="entry name" value="alpha/beta-Hydrolases"/>
    <property type="match status" value="1"/>
</dbReference>
<feature type="signal peptide" evidence="2">
    <location>
        <begin position="1"/>
        <end position="22"/>
    </location>
</feature>
<dbReference type="GO" id="GO:0045493">
    <property type="term" value="P:xylan catabolic process"/>
    <property type="evidence" value="ECO:0007669"/>
    <property type="project" value="UniProtKB-KW"/>
</dbReference>
<proteinExistence type="predicted"/>
<dbReference type="PANTHER" id="PTHR48081:SF6">
    <property type="entry name" value="PEPTIDASE S9 PROLYL OLIGOPEPTIDASE CATALYTIC DOMAIN-CONTAINING PROTEIN"/>
    <property type="match status" value="1"/>
</dbReference>
<reference evidence="4 5" key="1">
    <citation type="journal article" date="1992" name="Int. J. Syst. Bacteriol.">
        <title>Sphingobacterium antarcticus sp. nov. a Psychrotrophic Bacterium from the Soils of Schirmacher Oasis, Antarctica.</title>
        <authorList>
            <person name="Shivaji S."/>
            <person name="Ray M.K."/>
            <person name="Rao N.S."/>
            <person name="Saiserr L."/>
            <person name="Jagannadham M.V."/>
            <person name="Kumar G.S."/>
            <person name="Reddy G."/>
            <person name="Bhargava P.M."/>
        </authorList>
    </citation>
    <scope>NUCLEOTIDE SEQUENCE [LARGE SCALE GENOMIC DNA]</scope>
    <source>
        <strain evidence="4 5">4BY</strain>
    </source>
</reference>
<keyword evidence="4" id="KW-0119">Carbohydrate metabolism</keyword>
<dbReference type="InterPro" id="IPR049492">
    <property type="entry name" value="BD-FAE-like_dom"/>
</dbReference>
<dbReference type="Proteomes" id="UP000028007">
    <property type="component" value="Unassembled WGS sequence"/>
</dbReference>
<dbReference type="eggNOG" id="COG0657">
    <property type="taxonomic scope" value="Bacteria"/>
</dbReference>
<keyword evidence="2" id="KW-0732">Signal</keyword>
<organism evidence="4 5">
    <name type="scientific">Pedobacter antarcticus 4BY</name>
    <dbReference type="NCBI Taxonomy" id="1358423"/>
    <lineage>
        <taxon>Bacteria</taxon>
        <taxon>Pseudomonadati</taxon>
        <taxon>Bacteroidota</taxon>
        <taxon>Sphingobacteriia</taxon>
        <taxon>Sphingobacteriales</taxon>
        <taxon>Sphingobacteriaceae</taxon>
        <taxon>Pedobacter</taxon>
    </lineage>
</organism>
<keyword evidence="1 4" id="KW-0378">Hydrolase</keyword>
<dbReference type="RefSeq" id="WP_037440886.1">
    <property type="nucleotide sequence ID" value="NZ_JNFF01000055.1"/>
</dbReference>